<evidence type="ECO:0000313" key="1">
    <source>
        <dbReference type="EMBL" id="CEK95367.1"/>
    </source>
</evidence>
<dbReference type="EMBL" id="HACG01048502">
    <property type="protein sequence ID" value="CEK95367.1"/>
    <property type="molecule type" value="Transcribed_RNA"/>
</dbReference>
<proteinExistence type="predicted"/>
<reference evidence="1" key="1">
    <citation type="submission" date="2014-12" db="EMBL/GenBank/DDBJ databases">
        <title>Insight into the proteome of Arion vulgaris.</title>
        <authorList>
            <person name="Aradska J."/>
            <person name="Bulat T."/>
            <person name="Smidak R."/>
            <person name="Sarate P."/>
            <person name="Gangsoo J."/>
            <person name="Sialana F."/>
            <person name="Bilban M."/>
            <person name="Lubec G."/>
        </authorList>
    </citation>
    <scope>NUCLEOTIDE SEQUENCE</scope>
    <source>
        <tissue evidence="1">Skin</tissue>
    </source>
</reference>
<feature type="non-terminal residue" evidence="1">
    <location>
        <position position="1"/>
    </location>
</feature>
<dbReference type="AlphaFoldDB" id="A0A0B7BR66"/>
<name>A0A0B7BR66_9EUPU</name>
<organism evidence="1">
    <name type="scientific">Arion vulgaris</name>
    <dbReference type="NCBI Taxonomy" id="1028688"/>
    <lineage>
        <taxon>Eukaryota</taxon>
        <taxon>Metazoa</taxon>
        <taxon>Spiralia</taxon>
        <taxon>Lophotrochozoa</taxon>
        <taxon>Mollusca</taxon>
        <taxon>Gastropoda</taxon>
        <taxon>Heterobranchia</taxon>
        <taxon>Euthyneura</taxon>
        <taxon>Panpulmonata</taxon>
        <taxon>Eupulmonata</taxon>
        <taxon>Stylommatophora</taxon>
        <taxon>Helicina</taxon>
        <taxon>Arionoidea</taxon>
        <taxon>Arionidae</taxon>
        <taxon>Arion</taxon>
    </lineage>
</organism>
<gene>
    <name evidence="1" type="primary">ORF206603</name>
</gene>
<protein>
    <submittedName>
        <fullName evidence="1">Uncharacterized protein</fullName>
    </submittedName>
</protein>
<sequence>GTTLLQSKCTKHYDITALQMYQCTCPMSKWSQDSQTHATNMFLLQLREVSDDCTLFLSDECFQGGGHLGYGLLTLSNKTSLHTMASQIVEKT</sequence>
<accession>A0A0B7BR66</accession>